<dbReference type="Gene3D" id="1.10.150.770">
    <property type="match status" value="1"/>
</dbReference>
<dbReference type="PANTHER" id="PTHR30627:SF1">
    <property type="entry name" value="PEPTIDOGLYCAN D,D-TRANSPEPTIDASE FTSI"/>
    <property type="match status" value="1"/>
</dbReference>
<evidence type="ECO:0000259" key="6">
    <source>
        <dbReference type="Pfam" id="PF03717"/>
    </source>
</evidence>
<organism evidence="7 8">
    <name type="scientific">Lyticum sinuosum</name>
    <dbReference type="NCBI Taxonomy" id="1332059"/>
    <lineage>
        <taxon>Bacteria</taxon>
        <taxon>Pseudomonadati</taxon>
        <taxon>Pseudomonadota</taxon>
        <taxon>Alphaproteobacteria</taxon>
        <taxon>Rickettsiales</taxon>
        <taxon>Lyticum</taxon>
    </lineage>
</organism>
<keyword evidence="2" id="KW-0378">Hydrolase</keyword>
<evidence type="ECO:0000259" key="5">
    <source>
        <dbReference type="Pfam" id="PF00905"/>
    </source>
</evidence>
<evidence type="ECO:0000256" key="4">
    <source>
        <dbReference type="SAM" id="Phobius"/>
    </source>
</evidence>
<dbReference type="AlphaFoldDB" id="A0AAE5AGQ4"/>
<dbReference type="InterPro" id="IPR012338">
    <property type="entry name" value="Beta-lactam/transpept-like"/>
</dbReference>
<dbReference type="Proteomes" id="UP001289135">
    <property type="component" value="Unassembled WGS sequence"/>
</dbReference>
<dbReference type="Gene3D" id="3.90.1310.10">
    <property type="entry name" value="Penicillin-binding protein 2a (Domain 2)"/>
    <property type="match status" value="1"/>
</dbReference>
<name>A0AAE5AGQ4_9RICK</name>
<feature type="transmembrane region" description="Helical" evidence="4">
    <location>
        <begin position="20"/>
        <end position="38"/>
    </location>
</feature>
<dbReference type="GO" id="GO:0008658">
    <property type="term" value="F:penicillin binding"/>
    <property type="evidence" value="ECO:0007669"/>
    <property type="project" value="InterPro"/>
</dbReference>
<proteinExistence type="predicted"/>
<dbReference type="SUPFAM" id="SSF56519">
    <property type="entry name" value="Penicillin binding protein dimerisation domain"/>
    <property type="match status" value="1"/>
</dbReference>
<feature type="domain" description="Penicillin-binding protein transpeptidase" evidence="5">
    <location>
        <begin position="219"/>
        <end position="591"/>
    </location>
</feature>
<accession>A0AAE5AGQ4</accession>
<keyword evidence="3 4" id="KW-0472">Membrane</keyword>
<sequence>MSALYHDNNKFNCIKKERITIVICFFIVCYFLLSFRLIELSLFSIEKSEDFFKKNDDFIKRASIFDINGIVIAKNIPTSSVYVHPYQVSNIKTTAELLGKILDINESSLYNKLKENKRFIWIKRHISPLQKEKINNLGINGIYITNDEKRFYPQENLCSHLIGYLDIDGNGLAGIERGLDEKLKNYPNEPIILSLDLRVQTIVRSELMKTINTYEALGGSAIVLDLENNQIVSMVNLPDFNPNRIKDVKDRALFNTSTMGITEMGSIFKVFTLAIGLNSGSIKLEDSFNISKPLKIGRHTINDYRGKGGIVSVPEVLMYSSNIATAQIADHIGHLKQKQYMKALGLLDPIKTEIKETGHPIFPDENRWKGITMTTISYGHGIAVTPLHVVQAFASVVNGGILFPISFLSEKTNFQNNEIIYNNDNNDYYLLDIEDNNDFFRKIIKNFVNENENKPVSYSDCISQNNFNINSSSICRKLKSKKIFSTETSKLMRKILRLTTLHGFASKSNIPEYFVGMKTGTAEKVINTKKNEKSRFSYSKEKNIVYCVGAFPINEPKYVIYISIDEPKKNKLNLGFATGGMVAAPLAGKIIQQIGPILNVEIQNKDDSKIIEAMHLNFKNYHSMVVKKTE</sequence>
<keyword evidence="2" id="KW-0645">Protease</keyword>
<comment type="caution">
    <text evidence="7">The sequence shown here is derived from an EMBL/GenBank/DDBJ whole genome shotgun (WGS) entry which is preliminary data.</text>
</comment>
<dbReference type="InterPro" id="IPR001460">
    <property type="entry name" value="PCN-bd_Tpept"/>
</dbReference>
<dbReference type="GO" id="GO:0004180">
    <property type="term" value="F:carboxypeptidase activity"/>
    <property type="evidence" value="ECO:0007669"/>
    <property type="project" value="UniProtKB-KW"/>
</dbReference>
<keyword evidence="8" id="KW-1185">Reference proteome</keyword>
<evidence type="ECO:0000256" key="1">
    <source>
        <dbReference type="ARBA" id="ARBA00004370"/>
    </source>
</evidence>
<dbReference type="InterPro" id="IPR050515">
    <property type="entry name" value="Beta-lactam/transpept"/>
</dbReference>
<dbReference type="Pfam" id="PF03717">
    <property type="entry name" value="PBP_dimer"/>
    <property type="match status" value="1"/>
</dbReference>
<keyword evidence="2" id="KW-0121">Carboxypeptidase</keyword>
<dbReference type="PANTHER" id="PTHR30627">
    <property type="entry name" value="PEPTIDOGLYCAN D,D-TRANSPEPTIDASE"/>
    <property type="match status" value="1"/>
</dbReference>
<evidence type="ECO:0000313" key="7">
    <source>
        <dbReference type="EMBL" id="MDZ5761072.1"/>
    </source>
</evidence>
<comment type="subcellular location">
    <subcellularLocation>
        <location evidence="1">Membrane</location>
    </subcellularLocation>
</comment>
<dbReference type="RefSeq" id="WP_322498502.1">
    <property type="nucleotide sequence ID" value="NZ_JARGYU010000001.1"/>
</dbReference>
<feature type="domain" description="Penicillin-binding protein dimerisation" evidence="6">
    <location>
        <begin position="60"/>
        <end position="165"/>
    </location>
</feature>
<evidence type="ECO:0000313" key="8">
    <source>
        <dbReference type="Proteomes" id="UP001289135"/>
    </source>
</evidence>
<evidence type="ECO:0000256" key="2">
    <source>
        <dbReference type="ARBA" id="ARBA00022645"/>
    </source>
</evidence>
<dbReference type="GO" id="GO:0005886">
    <property type="term" value="C:plasma membrane"/>
    <property type="evidence" value="ECO:0007669"/>
    <property type="project" value="TreeGrafter"/>
</dbReference>
<reference evidence="7" key="1">
    <citation type="submission" date="2023-02" db="EMBL/GenBank/DDBJ databases">
        <title>Host association and intracellularity evolved multiple times independently in the Rickettsiales.</title>
        <authorList>
            <person name="Castelli M."/>
            <person name="Nardi T."/>
            <person name="Gammuto L."/>
            <person name="Bellinzona G."/>
            <person name="Sabaneyeva E."/>
            <person name="Potekhin A."/>
            <person name="Serra V."/>
            <person name="Petroni G."/>
            <person name="Sassera D."/>
        </authorList>
    </citation>
    <scope>NUCLEOTIDE SEQUENCE</scope>
    <source>
        <strain evidence="7">USBL-36I1</strain>
    </source>
</reference>
<protein>
    <submittedName>
        <fullName evidence="7">Peptidoglycan synthase FtsI</fullName>
    </submittedName>
</protein>
<keyword evidence="4" id="KW-1133">Transmembrane helix</keyword>
<dbReference type="SUPFAM" id="SSF56601">
    <property type="entry name" value="beta-lactamase/transpeptidase-like"/>
    <property type="match status" value="1"/>
</dbReference>
<dbReference type="InterPro" id="IPR005311">
    <property type="entry name" value="PBP_dimer"/>
</dbReference>
<dbReference type="InterPro" id="IPR036138">
    <property type="entry name" value="PBP_dimer_sf"/>
</dbReference>
<dbReference type="Gene3D" id="3.30.450.330">
    <property type="match status" value="1"/>
</dbReference>
<dbReference type="EMBL" id="JARGYU010000001">
    <property type="protein sequence ID" value="MDZ5761072.1"/>
    <property type="molecule type" value="Genomic_DNA"/>
</dbReference>
<keyword evidence="4" id="KW-0812">Transmembrane</keyword>
<evidence type="ECO:0000256" key="3">
    <source>
        <dbReference type="ARBA" id="ARBA00023136"/>
    </source>
</evidence>
<dbReference type="Gene3D" id="3.40.710.10">
    <property type="entry name" value="DD-peptidase/beta-lactamase superfamily"/>
    <property type="match status" value="1"/>
</dbReference>
<gene>
    <name evidence="7" type="ORF">Lyticum_00233</name>
</gene>
<dbReference type="GO" id="GO:0071555">
    <property type="term" value="P:cell wall organization"/>
    <property type="evidence" value="ECO:0007669"/>
    <property type="project" value="TreeGrafter"/>
</dbReference>
<dbReference type="Pfam" id="PF00905">
    <property type="entry name" value="Transpeptidase"/>
    <property type="match status" value="1"/>
</dbReference>